<dbReference type="PROSITE" id="PS51144">
    <property type="entry name" value="ALPHA_CA_2"/>
    <property type="match status" value="1"/>
</dbReference>
<dbReference type="InterPro" id="IPR036398">
    <property type="entry name" value="CA_dom_sf"/>
</dbReference>
<evidence type="ECO:0000313" key="12">
    <source>
        <dbReference type="Proteomes" id="UP000507470"/>
    </source>
</evidence>
<evidence type="ECO:0000313" key="11">
    <source>
        <dbReference type="EMBL" id="CAC5386564.1"/>
    </source>
</evidence>
<protein>
    <recommendedName>
        <fullName evidence="3">carbonic anhydrase</fullName>
        <ecNumber evidence="3">4.2.1.1</ecNumber>
    </recommendedName>
</protein>
<keyword evidence="5" id="KW-0479">Metal-binding</keyword>
<evidence type="ECO:0000256" key="8">
    <source>
        <dbReference type="ARBA" id="ARBA00048348"/>
    </source>
</evidence>
<dbReference type="Pfam" id="PF00194">
    <property type="entry name" value="Carb_anhydrase"/>
    <property type="match status" value="2"/>
</dbReference>
<dbReference type="AlphaFoldDB" id="A0A6J8BUR2"/>
<feature type="chain" id="PRO_5027120268" description="carbonic anhydrase" evidence="9">
    <location>
        <begin position="28"/>
        <end position="317"/>
    </location>
</feature>
<evidence type="ECO:0000256" key="5">
    <source>
        <dbReference type="ARBA" id="ARBA00022723"/>
    </source>
</evidence>
<dbReference type="OrthoDB" id="429145at2759"/>
<dbReference type="SMART" id="SM01057">
    <property type="entry name" value="Carb_anhydrase"/>
    <property type="match status" value="1"/>
</dbReference>
<evidence type="ECO:0000256" key="4">
    <source>
        <dbReference type="ARBA" id="ARBA00022525"/>
    </source>
</evidence>
<keyword evidence="12" id="KW-1185">Reference proteome</keyword>
<proteinExistence type="inferred from homology"/>
<evidence type="ECO:0000256" key="3">
    <source>
        <dbReference type="ARBA" id="ARBA00012925"/>
    </source>
</evidence>
<dbReference type="GO" id="GO:0004089">
    <property type="term" value="F:carbonate dehydratase activity"/>
    <property type="evidence" value="ECO:0007669"/>
    <property type="project" value="UniProtKB-EC"/>
</dbReference>
<evidence type="ECO:0000256" key="1">
    <source>
        <dbReference type="ARBA" id="ARBA00004613"/>
    </source>
</evidence>
<organism evidence="11 12">
    <name type="scientific">Mytilus coruscus</name>
    <name type="common">Sea mussel</name>
    <dbReference type="NCBI Taxonomy" id="42192"/>
    <lineage>
        <taxon>Eukaryota</taxon>
        <taxon>Metazoa</taxon>
        <taxon>Spiralia</taxon>
        <taxon>Lophotrochozoa</taxon>
        <taxon>Mollusca</taxon>
        <taxon>Bivalvia</taxon>
        <taxon>Autobranchia</taxon>
        <taxon>Pteriomorphia</taxon>
        <taxon>Mytilida</taxon>
        <taxon>Mytiloidea</taxon>
        <taxon>Mytilidae</taxon>
        <taxon>Mytilinae</taxon>
        <taxon>Mytilus</taxon>
    </lineage>
</organism>
<dbReference type="Gene3D" id="3.10.200.10">
    <property type="entry name" value="Alpha carbonic anhydrase"/>
    <property type="match status" value="2"/>
</dbReference>
<sequence>MFKVEMKSRVMLLFFCLETILLQATEATEGVQAIQLSEAIEAPPFWSCLANSGMCAGTMQSPVNIETNDVVKNNQIKPFYFSGLWKTVGIKMELKNTGLGAKVEFPNAQPIIKGGGLPGPHKLLEFHFHWGGNSQRGSEHTINGHQFAMEAGSYNPNYEHIVSKLKDVKNIGDKAVLDNFPIMDLFPETTRCWYRYCGSLTTPPCTETVIWTVFEQSICMSEDQINEFRKLMGEPEIFTEGDNNIVDTFRPVQPLLQRKVSLSCPRRRKYYYEQYRRNANEYGCINHGYGKQKCHDWYSYHSSGSNSCLWVDWYRNL</sequence>
<evidence type="ECO:0000256" key="6">
    <source>
        <dbReference type="ARBA" id="ARBA00022833"/>
    </source>
</evidence>
<keyword evidence="6" id="KW-0862">Zinc</keyword>
<evidence type="ECO:0000256" key="7">
    <source>
        <dbReference type="ARBA" id="ARBA00023239"/>
    </source>
</evidence>
<dbReference type="EMBL" id="CACVKT020003885">
    <property type="protein sequence ID" value="CAC5386564.1"/>
    <property type="molecule type" value="Genomic_DNA"/>
</dbReference>
<gene>
    <name evidence="11" type="ORF">MCOR_21984</name>
</gene>
<dbReference type="InterPro" id="IPR023561">
    <property type="entry name" value="Carbonic_anhydrase_a-class"/>
</dbReference>
<feature type="signal peptide" evidence="9">
    <location>
        <begin position="1"/>
        <end position="27"/>
    </location>
</feature>
<comment type="similarity">
    <text evidence="2">Belongs to the alpha-carbonic anhydrase family.</text>
</comment>
<dbReference type="SUPFAM" id="SSF51069">
    <property type="entry name" value="Carbonic anhydrase"/>
    <property type="match status" value="1"/>
</dbReference>
<accession>A0A6J8BUR2</accession>
<dbReference type="GO" id="GO:0005886">
    <property type="term" value="C:plasma membrane"/>
    <property type="evidence" value="ECO:0007669"/>
    <property type="project" value="TreeGrafter"/>
</dbReference>
<comment type="catalytic activity">
    <reaction evidence="8">
        <text>hydrogencarbonate + H(+) = CO2 + H2O</text>
        <dbReference type="Rhea" id="RHEA:10748"/>
        <dbReference type="ChEBI" id="CHEBI:15377"/>
        <dbReference type="ChEBI" id="CHEBI:15378"/>
        <dbReference type="ChEBI" id="CHEBI:16526"/>
        <dbReference type="ChEBI" id="CHEBI:17544"/>
        <dbReference type="EC" id="4.2.1.1"/>
    </reaction>
</comment>
<dbReference type="CDD" id="cd00326">
    <property type="entry name" value="alpha_CA"/>
    <property type="match status" value="1"/>
</dbReference>
<evidence type="ECO:0000256" key="9">
    <source>
        <dbReference type="SAM" id="SignalP"/>
    </source>
</evidence>
<keyword evidence="4" id="KW-0964">Secreted</keyword>
<reference evidence="11 12" key="1">
    <citation type="submission" date="2020-06" db="EMBL/GenBank/DDBJ databases">
        <authorList>
            <person name="Li R."/>
            <person name="Bekaert M."/>
        </authorList>
    </citation>
    <scope>NUCLEOTIDE SEQUENCE [LARGE SCALE GENOMIC DNA]</scope>
    <source>
        <strain evidence="12">wild</strain>
    </source>
</reference>
<dbReference type="InterPro" id="IPR001148">
    <property type="entry name" value="CA_dom"/>
</dbReference>
<keyword evidence="9" id="KW-0732">Signal</keyword>
<evidence type="ECO:0000259" key="10">
    <source>
        <dbReference type="PROSITE" id="PS51144"/>
    </source>
</evidence>
<dbReference type="PANTHER" id="PTHR18952:SF265">
    <property type="entry name" value="CARBONIC ANHYDRASE"/>
    <property type="match status" value="1"/>
</dbReference>
<keyword evidence="7 11" id="KW-0456">Lyase</keyword>
<dbReference type="EC" id="4.2.1.1" evidence="3"/>
<evidence type="ECO:0000256" key="2">
    <source>
        <dbReference type="ARBA" id="ARBA00010718"/>
    </source>
</evidence>
<dbReference type="Proteomes" id="UP000507470">
    <property type="component" value="Unassembled WGS sequence"/>
</dbReference>
<feature type="domain" description="Alpha-carbonic anhydrase" evidence="10">
    <location>
        <begin position="32"/>
        <end position="264"/>
    </location>
</feature>
<dbReference type="GO" id="GO:0008270">
    <property type="term" value="F:zinc ion binding"/>
    <property type="evidence" value="ECO:0007669"/>
    <property type="project" value="InterPro"/>
</dbReference>
<comment type="subcellular location">
    <subcellularLocation>
        <location evidence="1">Secreted</location>
    </subcellularLocation>
</comment>
<dbReference type="GO" id="GO:0005576">
    <property type="term" value="C:extracellular region"/>
    <property type="evidence" value="ECO:0007669"/>
    <property type="project" value="UniProtKB-SubCell"/>
</dbReference>
<name>A0A6J8BUR2_MYTCO</name>
<dbReference type="PANTHER" id="PTHR18952">
    <property type="entry name" value="CARBONIC ANHYDRASE"/>
    <property type="match status" value="1"/>
</dbReference>